<accession>A0ABT8SE09</accession>
<comment type="caution">
    <text evidence="1">The sequence shown here is derived from an EMBL/GenBank/DDBJ whole genome shotgun (WGS) entry which is preliminary data.</text>
</comment>
<sequence>MGAYQDVAANDNAAIQTLYSLRRRLELLVNLPWRGLDRAAVRDLAHLD</sequence>
<keyword evidence="2" id="KW-1185">Reference proteome</keyword>
<evidence type="ECO:0000313" key="1">
    <source>
        <dbReference type="EMBL" id="MDO1537162.1"/>
    </source>
</evidence>
<proteinExistence type="predicted"/>
<gene>
    <name evidence="1" type="ORF">Q2T77_33340</name>
</gene>
<protein>
    <submittedName>
        <fullName evidence="1">Uncharacterized protein</fullName>
    </submittedName>
</protein>
<dbReference type="EMBL" id="JAUKVY010000036">
    <property type="protein sequence ID" value="MDO1537162.1"/>
    <property type="molecule type" value="Genomic_DNA"/>
</dbReference>
<organism evidence="1 2">
    <name type="scientific">Variovorax ginsengisoli</name>
    <dbReference type="NCBI Taxonomy" id="363844"/>
    <lineage>
        <taxon>Bacteria</taxon>
        <taxon>Pseudomonadati</taxon>
        <taxon>Pseudomonadota</taxon>
        <taxon>Betaproteobacteria</taxon>
        <taxon>Burkholderiales</taxon>
        <taxon>Comamonadaceae</taxon>
        <taxon>Variovorax</taxon>
    </lineage>
</organism>
<dbReference type="Proteomes" id="UP001169027">
    <property type="component" value="Unassembled WGS sequence"/>
</dbReference>
<name>A0ABT8SE09_9BURK</name>
<dbReference type="RefSeq" id="WP_301815436.1">
    <property type="nucleotide sequence ID" value="NZ_JAUJZH010000036.1"/>
</dbReference>
<reference evidence="1" key="1">
    <citation type="submission" date="2023-06" db="EMBL/GenBank/DDBJ databases">
        <authorList>
            <person name="Jiang Y."/>
            <person name="Liu Q."/>
        </authorList>
    </citation>
    <scope>NUCLEOTIDE SEQUENCE</scope>
    <source>
        <strain evidence="1">CGMCC 1.12090</strain>
    </source>
</reference>
<evidence type="ECO:0000313" key="2">
    <source>
        <dbReference type="Proteomes" id="UP001169027"/>
    </source>
</evidence>